<proteinExistence type="predicted"/>
<sequence length="85" mass="9304">MLSKPGKRNYLCRDGANAIPGYQKLHTRVIRIRDNRGGQLDPSAMAKPRSGGTALMITVTPMPEGYLHTDECTGFLELFVKGGKV</sequence>
<name>A0A7R8USQ4_HERIL</name>
<keyword evidence="2" id="KW-1185">Reference proteome</keyword>
<organism evidence="1 2">
    <name type="scientific">Hermetia illucens</name>
    <name type="common">Black soldier fly</name>
    <dbReference type="NCBI Taxonomy" id="343691"/>
    <lineage>
        <taxon>Eukaryota</taxon>
        <taxon>Metazoa</taxon>
        <taxon>Ecdysozoa</taxon>
        <taxon>Arthropoda</taxon>
        <taxon>Hexapoda</taxon>
        <taxon>Insecta</taxon>
        <taxon>Pterygota</taxon>
        <taxon>Neoptera</taxon>
        <taxon>Endopterygota</taxon>
        <taxon>Diptera</taxon>
        <taxon>Brachycera</taxon>
        <taxon>Stratiomyomorpha</taxon>
        <taxon>Stratiomyidae</taxon>
        <taxon>Hermetiinae</taxon>
        <taxon>Hermetia</taxon>
    </lineage>
</organism>
<accession>A0A7R8USQ4</accession>
<dbReference type="InParanoid" id="A0A7R8USQ4"/>
<evidence type="ECO:0000313" key="2">
    <source>
        <dbReference type="Proteomes" id="UP000594454"/>
    </source>
</evidence>
<dbReference type="EMBL" id="LR899011">
    <property type="protein sequence ID" value="CAD7086307.1"/>
    <property type="molecule type" value="Genomic_DNA"/>
</dbReference>
<dbReference type="Proteomes" id="UP000594454">
    <property type="component" value="Chromosome 3"/>
</dbReference>
<gene>
    <name evidence="1" type="ORF">HERILL_LOCUS9089</name>
</gene>
<reference evidence="1 2" key="1">
    <citation type="submission" date="2020-11" db="EMBL/GenBank/DDBJ databases">
        <authorList>
            <person name="Wallbank WR R."/>
            <person name="Pardo Diaz C."/>
            <person name="Kozak K."/>
            <person name="Martin S."/>
            <person name="Jiggins C."/>
            <person name="Moest M."/>
            <person name="Warren A I."/>
            <person name="Generalovic N T."/>
            <person name="Byers J.R.P. K."/>
            <person name="Montejo-Kovacevich G."/>
            <person name="Yen C E."/>
        </authorList>
    </citation>
    <scope>NUCLEOTIDE SEQUENCE [LARGE SCALE GENOMIC DNA]</scope>
</reference>
<protein>
    <submittedName>
        <fullName evidence="1">Uncharacterized protein</fullName>
    </submittedName>
</protein>
<evidence type="ECO:0000313" key="1">
    <source>
        <dbReference type="EMBL" id="CAD7086307.1"/>
    </source>
</evidence>
<dbReference type="AlphaFoldDB" id="A0A7R8USQ4"/>